<dbReference type="EMBL" id="HBHP01002228">
    <property type="protein sequence ID" value="CAD9746762.1"/>
    <property type="molecule type" value="Transcribed_RNA"/>
</dbReference>
<keyword evidence="1" id="KW-0560">Oxidoreductase</keyword>
<protein>
    <recommendedName>
        <fullName evidence="3">Enoyl reductase (ER) domain-containing protein</fullName>
    </recommendedName>
</protein>
<dbReference type="Gene3D" id="3.90.180.10">
    <property type="entry name" value="Medium-chain alcohol dehydrogenases, catalytic domain"/>
    <property type="match status" value="1"/>
</dbReference>
<dbReference type="CDD" id="cd08267">
    <property type="entry name" value="MDR1"/>
    <property type="match status" value="1"/>
</dbReference>
<evidence type="ECO:0000256" key="2">
    <source>
        <dbReference type="SAM" id="SignalP"/>
    </source>
</evidence>
<dbReference type="GO" id="GO:0005739">
    <property type="term" value="C:mitochondrion"/>
    <property type="evidence" value="ECO:0007669"/>
    <property type="project" value="TreeGrafter"/>
</dbReference>
<dbReference type="InterPro" id="IPR011032">
    <property type="entry name" value="GroES-like_sf"/>
</dbReference>
<accession>A0A7S2TFQ0</accession>
<gene>
    <name evidence="4" type="ORF">LSP00402_LOCUS1453</name>
</gene>
<dbReference type="PANTHER" id="PTHR11695">
    <property type="entry name" value="ALCOHOL DEHYDROGENASE RELATED"/>
    <property type="match status" value="1"/>
</dbReference>
<dbReference type="GO" id="GO:0008270">
    <property type="term" value="F:zinc ion binding"/>
    <property type="evidence" value="ECO:0007669"/>
    <property type="project" value="InterPro"/>
</dbReference>
<feature type="signal peptide" evidence="2">
    <location>
        <begin position="1"/>
        <end position="19"/>
    </location>
</feature>
<evidence type="ECO:0000313" key="4">
    <source>
        <dbReference type="EMBL" id="CAD9746762.1"/>
    </source>
</evidence>
<dbReference type="PANTHER" id="PTHR11695:SF294">
    <property type="entry name" value="RETICULON-4-INTERACTING PROTEIN 1, MITOCHONDRIAL"/>
    <property type="match status" value="1"/>
</dbReference>
<dbReference type="InterPro" id="IPR036291">
    <property type="entry name" value="NAD(P)-bd_dom_sf"/>
</dbReference>
<dbReference type="InterPro" id="IPR050700">
    <property type="entry name" value="YIM1/Zinc_Alcohol_DH_Fams"/>
</dbReference>
<dbReference type="Gene3D" id="3.40.50.720">
    <property type="entry name" value="NAD(P)-binding Rossmann-like Domain"/>
    <property type="match status" value="1"/>
</dbReference>
<feature type="domain" description="Enoyl reductase (ER)" evidence="3">
    <location>
        <begin position="39"/>
        <end position="372"/>
    </location>
</feature>
<dbReference type="InterPro" id="IPR002364">
    <property type="entry name" value="Quin_OxRdtase/zeta-crystal_CS"/>
</dbReference>
<reference evidence="4" key="1">
    <citation type="submission" date="2021-01" db="EMBL/GenBank/DDBJ databases">
        <authorList>
            <person name="Corre E."/>
            <person name="Pelletier E."/>
            <person name="Niang G."/>
            <person name="Scheremetjew M."/>
            <person name="Finn R."/>
            <person name="Kale V."/>
            <person name="Holt S."/>
            <person name="Cochrane G."/>
            <person name="Meng A."/>
            <person name="Brown T."/>
            <person name="Cohen L."/>
        </authorList>
    </citation>
    <scope>NUCLEOTIDE SEQUENCE</scope>
    <source>
        <strain evidence="4">CCMP622</strain>
    </source>
</reference>
<dbReference type="SMART" id="SM00829">
    <property type="entry name" value="PKS_ER"/>
    <property type="match status" value="1"/>
</dbReference>
<dbReference type="PROSITE" id="PS01162">
    <property type="entry name" value="QOR_ZETA_CRYSTAL"/>
    <property type="match status" value="1"/>
</dbReference>
<sequence>MLPIVASVGLLVCASESSASKSCCQPNVMTAAYYERHGGEETWSLSTEYPIPKRKPGSVLIRIMASGLNPVDYKMCLGDFPSFVAGPKPKIFGADLAGVVVKTGVDSKFQKGDSVFGMKDFQFTPWGTLCEYAAVPESQLALMPKGISFAQAATLPLVSLTTLQAFRSGGITETKRAEMKGKSILIHAGSGGVGNTAIQIAKYFGLRVTTTCSASNRDYVQGLGADKVIDYATQDFEAELRDDPQDFVLDVLGGRVESKSERVLRDAPNSTYMTILNTDMVKHYESWGVLKHLGFFLWTFGHYSRKLGSQLLMKRKYTVTAVAPNGEDMEYVRRLVEEGHLKPQLSKTYDLKDFRSALRAIATGHTRGKIAIEIGAGELGEKGKTCPMQ</sequence>
<dbReference type="AlphaFoldDB" id="A0A7S2TFQ0"/>
<organism evidence="4">
    <name type="scientific">Lotharella oceanica</name>
    <dbReference type="NCBI Taxonomy" id="641309"/>
    <lineage>
        <taxon>Eukaryota</taxon>
        <taxon>Sar</taxon>
        <taxon>Rhizaria</taxon>
        <taxon>Cercozoa</taxon>
        <taxon>Chlorarachniophyceae</taxon>
        <taxon>Lotharella</taxon>
    </lineage>
</organism>
<name>A0A7S2TFQ0_9EUKA</name>
<dbReference type="Pfam" id="PF08240">
    <property type="entry name" value="ADH_N"/>
    <property type="match status" value="1"/>
</dbReference>
<dbReference type="SUPFAM" id="SSF51735">
    <property type="entry name" value="NAD(P)-binding Rossmann-fold domains"/>
    <property type="match status" value="1"/>
</dbReference>
<dbReference type="Pfam" id="PF13602">
    <property type="entry name" value="ADH_zinc_N_2"/>
    <property type="match status" value="1"/>
</dbReference>
<feature type="chain" id="PRO_5031168688" description="Enoyl reductase (ER) domain-containing protein" evidence="2">
    <location>
        <begin position="20"/>
        <end position="389"/>
    </location>
</feature>
<keyword evidence="2" id="KW-0732">Signal</keyword>
<dbReference type="GO" id="GO:0016491">
    <property type="term" value="F:oxidoreductase activity"/>
    <property type="evidence" value="ECO:0007669"/>
    <property type="project" value="UniProtKB-KW"/>
</dbReference>
<dbReference type="InterPro" id="IPR013154">
    <property type="entry name" value="ADH-like_N"/>
</dbReference>
<dbReference type="SUPFAM" id="SSF50129">
    <property type="entry name" value="GroES-like"/>
    <property type="match status" value="1"/>
</dbReference>
<evidence type="ECO:0000256" key="1">
    <source>
        <dbReference type="ARBA" id="ARBA00023002"/>
    </source>
</evidence>
<dbReference type="InterPro" id="IPR020843">
    <property type="entry name" value="ER"/>
</dbReference>
<evidence type="ECO:0000259" key="3">
    <source>
        <dbReference type="SMART" id="SM00829"/>
    </source>
</evidence>
<proteinExistence type="predicted"/>